<keyword evidence="11 15" id="KW-0326">Glycosidase</keyword>
<dbReference type="InterPro" id="IPR025887">
    <property type="entry name" value="Glyco_hydro_31_N_dom"/>
</dbReference>
<feature type="domain" description="Glycosyl hydrolase family 31 C-terminal" evidence="19">
    <location>
        <begin position="673"/>
        <end position="760"/>
    </location>
</feature>
<feature type="domain" description="Glycoside hydrolase family 31 TIM barrel" evidence="17">
    <location>
        <begin position="273"/>
        <end position="665"/>
    </location>
</feature>
<evidence type="ECO:0000256" key="16">
    <source>
        <dbReference type="SAM" id="SignalP"/>
    </source>
</evidence>
<evidence type="ECO:0000256" key="3">
    <source>
        <dbReference type="ARBA" id="ARBA00007806"/>
    </source>
</evidence>
<keyword evidence="10" id="KW-0119">Carbohydrate metabolism</keyword>
<dbReference type="PANTHER" id="PTHR22762:SF67">
    <property type="entry name" value="ALPHA_BETA-GLUCOSIDASE AGDC-RELATED"/>
    <property type="match status" value="1"/>
</dbReference>
<keyword evidence="12" id="KW-0961">Cell wall biogenesis/degradation</keyword>
<evidence type="ECO:0000256" key="5">
    <source>
        <dbReference type="ARBA" id="ARBA00014002"/>
    </source>
</evidence>
<keyword evidence="7 16" id="KW-0732">Signal</keyword>
<dbReference type="CDD" id="cd14752">
    <property type="entry name" value="GH31_N"/>
    <property type="match status" value="1"/>
</dbReference>
<dbReference type="GO" id="GO:0005576">
    <property type="term" value="C:extracellular region"/>
    <property type="evidence" value="ECO:0007669"/>
    <property type="project" value="UniProtKB-SubCell"/>
</dbReference>
<dbReference type="OrthoDB" id="5839090at2759"/>
<evidence type="ECO:0000256" key="7">
    <source>
        <dbReference type="ARBA" id="ARBA00022729"/>
    </source>
</evidence>
<dbReference type="InterPro" id="IPR048395">
    <property type="entry name" value="Glyco_hydro_31_C"/>
</dbReference>
<protein>
    <recommendedName>
        <fullName evidence="5">Probable alpha/beta-glucosidase agdC</fullName>
        <ecNumber evidence="4">3.2.1.21</ecNumber>
    </recommendedName>
</protein>
<evidence type="ECO:0000256" key="1">
    <source>
        <dbReference type="ARBA" id="ARBA00000448"/>
    </source>
</evidence>
<dbReference type="GO" id="GO:0000272">
    <property type="term" value="P:polysaccharide catabolic process"/>
    <property type="evidence" value="ECO:0007669"/>
    <property type="project" value="UniProtKB-KW"/>
</dbReference>
<comment type="function">
    <text evidence="14">Glucosidase involved in the degradation of cellulosic biomass. Has both alpha- and beta-glucosidase activity.</text>
</comment>
<evidence type="ECO:0000256" key="4">
    <source>
        <dbReference type="ARBA" id="ARBA00012744"/>
    </source>
</evidence>
<keyword evidence="8 15" id="KW-0378">Hydrolase</keyword>
<sequence length="884" mass="97986">MPLGVALLAALAAASGALANSNPTDSSGVDACPGYTATNVVTSGPNLTASLVLAGEVCNAYGPDIETLNLQVTYETATRIHVKITDANDTRYEVPESVLPRPAADPSVDPNTAAIQFNYTTSPFSFTIYRNSTGEALFTTASHALIFEPQYLRVKTDLPKNPNLYGLGEHTETFCLPTENLTRTFWNRDAYGVPNGTNLYGDHPIYFEHRLSGTHGVFLLNSNGMDIKVTTDDKGSTLEYDVIGGVLDFYFLAGSETDPTEVARQYAEVVGTPAEVPYWSFGFHQCRYGYTDFVDVANVIVNYSDAHIPLETMWTDIDYMYNRRIFTADPDYFPIRRMRELVDYLHEHDQHYVLMTDPAIAYAPNENYSTFDRGSEADVWLKAENGSYLLGVVWPGATVFPDWFHPDTQDFWTNEFQLFYNPEYGIDIDGVWIDMNEPASFCNAPCADPFQQAIDNDDPPARTTLPPAPNAPIFGNEYRKREYTGPVNVVDPPYTINNAAGSLSNKTANTDAVHANGLVEYDTHNLYGTMMSSATREAMLERRPGLRTLIVTRSTFAGAGTKVQKWLGDNLSDWEHYRNSIAGILNFASVFHVPMVGADICGFGDNTTEVLCARWATLGSFYPFMRNHNSLGFVPQEFYRWPTVAEAARNAINTRHRLIDYFYTAFHQASIDGTPILNPLFYKYPQDNKTFGIDLQFFFGPSILVSPVTEENATSVSIYLPDDIFYDFHTFKPVRGNASFVELEVNLTSIPVHIRGGTILPLRAQSAMTTTELRKQDFEIVVAPGLDGSASGSLYLDDGVSLTQHATTEVSVAYSNGTVSISGQYWYNPGVSVSKIVLLDAAKPKRAALNDQDLTDSVAYDPDTRILEVPVDLPFTQNASLHIA</sequence>
<dbReference type="EC" id="3.2.1.21" evidence="4"/>
<dbReference type="GO" id="GO:0008422">
    <property type="term" value="F:beta-glucosidase activity"/>
    <property type="evidence" value="ECO:0007669"/>
    <property type="project" value="UniProtKB-EC"/>
</dbReference>
<evidence type="ECO:0000256" key="10">
    <source>
        <dbReference type="ARBA" id="ARBA00023277"/>
    </source>
</evidence>
<keyword evidence="9" id="KW-0325">Glycoprotein</keyword>
<proteinExistence type="inferred from homology"/>
<dbReference type="Pfam" id="PF21365">
    <property type="entry name" value="Glyco_hydro_31_3rd"/>
    <property type="match status" value="1"/>
</dbReference>
<dbReference type="CDD" id="cd06602">
    <property type="entry name" value="GH31_MGAM_SI_GAA"/>
    <property type="match status" value="1"/>
</dbReference>
<dbReference type="SUPFAM" id="SSF74650">
    <property type="entry name" value="Galactose mutarotase-like"/>
    <property type="match status" value="1"/>
</dbReference>
<organism evidence="20 21">
    <name type="scientific">Fomitopsis schrenkii</name>
    <name type="common">Brown rot fungus</name>
    <dbReference type="NCBI Taxonomy" id="2126942"/>
    <lineage>
        <taxon>Eukaryota</taxon>
        <taxon>Fungi</taxon>
        <taxon>Dikarya</taxon>
        <taxon>Basidiomycota</taxon>
        <taxon>Agaricomycotina</taxon>
        <taxon>Agaricomycetes</taxon>
        <taxon>Polyporales</taxon>
        <taxon>Fomitopsis</taxon>
    </lineage>
</organism>
<keyword evidence="21" id="KW-1185">Reference proteome</keyword>
<gene>
    <name evidence="20" type="ORF">FOMPIDRAFT_133460</name>
</gene>
<dbReference type="Proteomes" id="UP000015241">
    <property type="component" value="Unassembled WGS sequence"/>
</dbReference>
<evidence type="ECO:0000313" key="21">
    <source>
        <dbReference type="Proteomes" id="UP000015241"/>
    </source>
</evidence>
<dbReference type="PROSITE" id="PS00707">
    <property type="entry name" value="GLYCOSYL_HYDROL_F31_2"/>
    <property type="match status" value="1"/>
</dbReference>
<evidence type="ECO:0000256" key="14">
    <source>
        <dbReference type="ARBA" id="ARBA00025512"/>
    </source>
</evidence>
<dbReference type="eggNOG" id="KOG1065">
    <property type="taxonomic scope" value="Eukaryota"/>
</dbReference>
<dbReference type="Gene3D" id="3.20.20.80">
    <property type="entry name" value="Glycosidases"/>
    <property type="match status" value="1"/>
</dbReference>
<dbReference type="InterPro" id="IPR030458">
    <property type="entry name" value="Glyco_hydro_31_AS"/>
</dbReference>
<name>S8E4P8_FOMSC</name>
<evidence type="ECO:0000259" key="19">
    <source>
        <dbReference type="Pfam" id="PF21365"/>
    </source>
</evidence>
<dbReference type="SUPFAM" id="SSF51445">
    <property type="entry name" value="(Trans)glycosidases"/>
    <property type="match status" value="1"/>
</dbReference>
<dbReference type="Gene3D" id="2.60.40.1760">
    <property type="entry name" value="glycosyl hydrolase (family 31)"/>
    <property type="match status" value="1"/>
</dbReference>
<dbReference type="InterPro" id="IPR030459">
    <property type="entry name" value="Glyco_hydro_31_CS"/>
</dbReference>
<dbReference type="HOGENOM" id="CLU_000631_11_0_1"/>
<feature type="domain" description="Glycoside hydrolase family 31 N-terminal" evidence="18">
    <location>
        <begin position="118"/>
        <end position="224"/>
    </location>
</feature>
<dbReference type="GO" id="GO:0090599">
    <property type="term" value="F:alpha-glucosidase activity"/>
    <property type="evidence" value="ECO:0007669"/>
    <property type="project" value="UniProtKB-ARBA"/>
</dbReference>
<evidence type="ECO:0000259" key="18">
    <source>
        <dbReference type="Pfam" id="PF13802"/>
    </source>
</evidence>
<dbReference type="Pfam" id="PF13802">
    <property type="entry name" value="Gal_mutarotas_2"/>
    <property type="match status" value="1"/>
</dbReference>
<evidence type="ECO:0000256" key="8">
    <source>
        <dbReference type="ARBA" id="ARBA00022801"/>
    </source>
</evidence>
<dbReference type="GO" id="GO:0030246">
    <property type="term" value="F:carbohydrate binding"/>
    <property type="evidence" value="ECO:0007669"/>
    <property type="project" value="InterPro"/>
</dbReference>
<dbReference type="InterPro" id="IPR017853">
    <property type="entry name" value="GH"/>
</dbReference>
<evidence type="ECO:0000313" key="20">
    <source>
        <dbReference type="EMBL" id="EPS98338.1"/>
    </source>
</evidence>
<dbReference type="Pfam" id="PF01055">
    <property type="entry name" value="Glyco_hydro_31_2nd"/>
    <property type="match status" value="1"/>
</dbReference>
<dbReference type="STRING" id="743788.S8E4P8"/>
<comment type="similarity">
    <text evidence="3 15">Belongs to the glycosyl hydrolase 31 family.</text>
</comment>
<dbReference type="InterPro" id="IPR013780">
    <property type="entry name" value="Glyco_hydro_b"/>
</dbReference>
<dbReference type="PANTHER" id="PTHR22762">
    <property type="entry name" value="ALPHA-GLUCOSIDASE"/>
    <property type="match status" value="1"/>
</dbReference>
<keyword evidence="6" id="KW-0964">Secreted</keyword>
<evidence type="ECO:0000256" key="11">
    <source>
        <dbReference type="ARBA" id="ARBA00023295"/>
    </source>
</evidence>
<evidence type="ECO:0000256" key="12">
    <source>
        <dbReference type="ARBA" id="ARBA00023316"/>
    </source>
</evidence>
<dbReference type="InterPro" id="IPR011013">
    <property type="entry name" value="Gal_mutarotase_sf_dom"/>
</dbReference>
<dbReference type="PROSITE" id="PS00129">
    <property type="entry name" value="GLYCOSYL_HYDROL_F31_1"/>
    <property type="match status" value="1"/>
</dbReference>
<evidence type="ECO:0000256" key="9">
    <source>
        <dbReference type="ARBA" id="ARBA00023180"/>
    </source>
</evidence>
<dbReference type="GO" id="GO:0071555">
    <property type="term" value="P:cell wall organization"/>
    <property type="evidence" value="ECO:0007669"/>
    <property type="project" value="UniProtKB-KW"/>
</dbReference>
<feature type="signal peptide" evidence="16">
    <location>
        <begin position="1"/>
        <end position="19"/>
    </location>
</feature>
<feature type="chain" id="PRO_5004550170" description="Probable alpha/beta-glucosidase agdC" evidence="16">
    <location>
        <begin position="20"/>
        <end position="884"/>
    </location>
</feature>
<accession>S8E4P8</accession>
<evidence type="ECO:0000256" key="13">
    <source>
        <dbReference type="ARBA" id="ARBA00023326"/>
    </source>
</evidence>
<comment type="catalytic activity">
    <reaction evidence="1">
        <text>Hydrolysis of terminal, non-reducing beta-D-glucosyl residues with release of beta-D-glucose.</text>
        <dbReference type="EC" id="3.2.1.21"/>
    </reaction>
</comment>
<evidence type="ECO:0000259" key="17">
    <source>
        <dbReference type="Pfam" id="PF01055"/>
    </source>
</evidence>
<dbReference type="InterPro" id="IPR000322">
    <property type="entry name" value="Glyco_hydro_31_TIM"/>
</dbReference>
<dbReference type="SUPFAM" id="SSF51011">
    <property type="entry name" value="Glycosyl hydrolase domain"/>
    <property type="match status" value="1"/>
</dbReference>
<dbReference type="Gene3D" id="2.60.40.1180">
    <property type="entry name" value="Golgi alpha-mannosidase II"/>
    <property type="match status" value="2"/>
</dbReference>
<evidence type="ECO:0000256" key="6">
    <source>
        <dbReference type="ARBA" id="ARBA00022525"/>
    </source>
</evidence>
<evidence type="ECO:0000256" key="15">
    <source>
        <dbReference type="RuleBase" id="RU361185"/>
    </source>
</evidence>
<keyword evidence="13" id="KW-0624">Polysaccharide degradation</keyword>
<dbReference type="AlphaFoldDB" id="S8E4P8"/>
<comment type="subcellular location">
    <subcellularLocation>
        <location evidence="2">Secreted</location>
    </subcellularLocation>
</comment>
<dbReference type="InParanoid" id="S8E4P8"/>
<dbReference type="EMBL" id="KE504166">
    <property type="protein sequence ID" value="EPS98338.1"/>
    <property type="molecule type" value="Genomic_DNA"/>
</dbReference>
<evidence type="ECO:0000256" key="2">
    <source>
        <dbReference type="ARBA" id="ARBA00004613"/>
    </source>
</evidence>
<reference evidence="20 21" key="1">
    <citation type="journal article" date="2012" name="Science">
        <title>The Paleozoic origin of enzymatic lignin decomposition reconstructed from 31 fungal genomes.</title>
        <authorList>
            <person name="Floudas D."/>
            <person name="Binder M."/>
            <person name="Riley R."/>
            <person name="Barry K."/>
            <person name="Blanchette R.A."/>
            <person name="Henrissat B."/>
            <person name="Martinez A.T."/>
            <person name="Otillar R."/>
            <person name="Spatafora J.W."/>
            <person name="Yadav J.S."/>
            <person name="Aerts A."/>
            <person name="Benoit I."/>
            <person name="Boyd A."/>
            <person name="Carlson A."/>
            <person name="Copeland A."/>
            <person name="Coutinho P.M."/>
            <person name="de Vries R.P."/>
            <person name="Ferreira P."/>
            <person name="Findley K."/>
            <person name="Foster B."/>
            <person name="Gaskell J."/>
            <person name="Glotzer D."/>
            <person name="Gorecki P."/>
            <person name="Heitman J."/>
            <person name="Hesse C."/>
            <person name="Hori C."/>
            <person name="Igarashi K."/>
            <person name="Jurgens J.A."/>
            <person name="Kallen N."/>
            <person name="Kersten P."/>
            <person name="Kohler A."/>
            <person name="Kuees U."/>
            <person name="Kumar T.K.A."/>
            <person name="Kuo A."/>
            <person name="LaButti K."/>
            <person name="Larrondo L.F."/>
            <person name="Lindquist E."/>
            <person name="Ling A."/>
            <person name="Lombard V."/>
            <person name="Lucas S."/>
            <person name="Lundell T."/>
            <person name="Martin R."/>
            <person name="McLaughlin D.J."/>
            <person name="Morgenstern I."/>
            <person name="Morin E."/>
            <person name="Murat C."/>
            <person name="Nagy L.G."/>
            <person name="Nolan M."/>
            <person name="Ohm R.A."/>
            <person name="Patyshakuliyeva A."/>
            <person name="Rokas A."/>
            <person name="Ruiz-Duenas F.J."/>
            <person name="Sabat G."/>
            <person name="Salamov A."/>
            <person name="Samejima M."/>
            <person name="Schmutz J."/>
            <person name="Slot J.C."/>
            <person name="St John F."/>
            <person name="Stenlid J."/>
            <person name="Sun H."/>
            <person name="Sun S."/>
            <person name="Syed K."/>
            <person name="Tsang A."/>
            <person name="Wiebenga A."/>
            <person name="Young D."/>
            <person name="Pisabarro A."/>
            <person name="Eastwood D.C."/>
            <person name="Martin F."/>
            <person name="Cullen D."/>
            <person name="Grigoriev I.V."/>
            <person name="Hibbett D.S."/>
        </authorList>
    </citation>
    <scope>NUCLEOTIDE SEQUENCE</scope>
    <source>
        <strain evidence="21">FP-58527</strain>
    </source>
</reference>